<organism evidence="9 10">
    <name type="scientific">Microvenator marinus</name>
    <dbReference type="NCBI Taxonomy" id="2600177"/>
    <lineage>
        <taxon>Bacteria</taxon>
        <taxon>Deltaproteobacteria</taxon>
        <taxon>Bradymonadales</taxon>
        <taxon>Microvenatoraceae</taxon>
        <taxon>Microvenator</taxon>
    </lineage>
</organism>
<comment type="subunit">
    <text evidence="7">Homodimer.</text>
</comment>
<dbReference type="KEGG" id="bbae:FRD01_01590"/>
<feature type="site" description="Important for tRNA non-discrimination" evidence="7">
    <location>
        <position position="38"/>
    </location>
</feature>
<gene>
    <name evidence="7 9" type="primary">aspS</name>
    <name evidence="9" type="ORF">FRD01_01590</name>
</gene>
<dbReference type="CDD" id="cd04317">
    <property type="entry name" value="EcAspRS_like_N"/>
    <property type="match status" value="1"/>
</dbReference>
<dbReference type="InterPro" id="IPR004365">
    <property type="entry name" value="NA-bd_OB_tRNA"/>
</dbReference>
<dbReference type="InterPro" id="IPR047089">
    <property type="entry name" value="Asp-tRNA-ligase_1_N"/>
</dbReference>
<dbReference type="InterPro" id="IPR047090">
    <property type="entry name" value="AspRS_core"/>
</dbReference>
<dbReference type="PRINTS" id="PR01042">
    <property type="entry name" value="TRNASYNTHASP"/>
</dbReference>
<dbReference type="Pfam" id="PF00152">
    <property type="entry name" value="tRNA-synt_2"/>
    <property type="match status" value="1"/>
</dbReference>
<dbReference type="EC" id="6.1.1.23" evidence="7"/>
<dbReference type="OrthoDB" id="9802326at2"/>
<keyword evidence="3 7" id="KW-0547">Nucleotide-binding</keyword>
<keyword evidence="7" id="KW-0963">Cytoplasm</keyword>
<dbReference type="GO" id="GO:0004815">
    <property type="term" value="F:aspartate-tRNA ligase activity"/>
    <property type="evidence" value="ECO:0007669"/>
    <property type="project" value="UniProtKB-UniRule"/>
</dbReference>
<feature type="region of interest" description="Aspartate" evidence="7">
    <location>
        <begin position="204"/>
        <end position="207"/>
    </location>
</feature>
<dbReference type="InterPro" id="IPR002312">
    <property type="entry name" value="Asp/Asn-tRNA-synth_IIb"/>
</dbReference>
<comment type="similarity">
    <text evidence="1 7">Belongs to the class-II aminoacyl-tRNA synthetase family. Type 1 subfamily.</text>
</comment>
<dbReference type="Gene3D" id="3.30.1360.30">
    <property type="entry name" value="GAD-like domain"/>
    <property type="match status" value="1"/>
</dbReference>
<dbReference type="InterPro" id="IPR045864">
    <property type="entry name" value="aa-tRNA-synth_II/BPL/LPL"/>
</dbReference>
<dbReference type="GO" id="GO:0005524">
    <property type="term" value="F:ATP binding"/>
    <property type="evidence" value="ECO:0007669"/>
    <property type="project" value="UniProtKB-UniRule"/>
</dbReference>
<dbReference type="PANTHER" id="PTHR22594">
    <property type="entry name" value="ASPARTYL/LYSYL-TRNA SYNTHETASE"/>
    <property type="match status" value="1"/>
</dbReference>
<feature type="binding site" evidence="7">
    <location>
        <position position="487"/>
    </location>
    <ligand>
        <name>ATP</name>
        <dbReference type="ChEBI" id="CHEBI:30616"/>
    </ligand>
</feature>
<dbReference type="NCBIfam" id="TIGR00459">
    <property type="entry name" value="aspS_bact"/>
    <property type="match status" value="1"/>
</dbReference>
<dbReference type="CDD" id="cd00777">
    <property type="entry name" value="AspRS_core"/>
    <property type="match status" value="1"/>
</dbReference>
<keyword evidence="4 7" id="KW-0067">ATP-binding</keyword>
<evidence type="ECO:0000256" key="7">
    <source>
        <dbReference type="HAMAP-Rule" id="MF_00044"/>
    </source>
</evidence>
<evidence type="ECO:0000256" key="2">
    <source>
        <dbReference type="ARBA" id="ARBA00022598"/>
    </source>
</evidence>
<comment type="catalytic activity">
    <reaction evidence="7">
        <text>tRNA(Asx) + L-aspartate + ATP = L-aspartyl-tRNA(Asx) + AMP + diphosphate</text>
        <dbReference type="Rhea" id="RHEA:18349"/>
        <dbReference type="Rhea" id="RHEA-COMP:9710"/>
        <dbReference type="Rhea" id="RHEA-COMP:9711"/>
        <dbReference type="ChEBI" id="CHEBI:29991"/>
        <dbReference type="ChEBI" id="CHEBI:30616"/>
        <dbReference type="ChEBI" id="CHEBI:33019"/>
        <dbReference type="ChEBI" id="CHEBI:78442"/>
        <dbReference type="ChEBI" id="CHEBI:78516"/>
        <dbReference type="ChEBI" id="CHEBI:456215"/>
        <dbReference type="EC" id="6.1.1.23"/>
    </reaction>
</comment>
<feature type="binding site" evidence="7">
    <location>
        <position position="235"/>
    </location>
    <ligand>
        <name>ATP</name>
        <dbReference type="ChEBI" id="CHEBI:30616"/>
    </ligand>
</feature>
<reference evidence="9 10" key="1">
    <citation type="submission" date="2019-08" db="EMBL/GenBank/DDBJ databases">
        <authorList>
            <person name="Liang Q."/>
        </authorList>
    </citation>
    <scope>NUCLEOTIDE SEQUENCE [LARGE SCALE GENOMIC DNA]</scope>
    <source>
        <strain evidence="9 10">V1718</strain>
    </source>
</reference>
<dbReference type="NCBIfam" id="NF001750">
    <property type="entry name" value="PRK00476.1"/>
    <property type="match status" value="1"/>
</dbReference>
<feature type="domain" description="Aminoacyl-transfer RNA synthetases class-II family profile" evidence="8">
    <location>
        <begin position="147"/>
        <end position="560"/>
    </location>
</feature>
<dbReference type="InterPro" id="IPR029351">
    <property type="entry name" value="GAD_dom"/>
</dbReference>
<sequence length="595" mass="67404">MVSFLSEFKRSHFCGDLRAEHIGQEVILFGWVASSRDHGGVIFIDMRDKEGLVQVRFESDTEESYELANQLRSEWCIGIVGQVVSRGSNINDRLPTGEVEVIGKRLEVFSKSKTPPFQIRENTDANEMLRLEYRYLDLRREPLQRALRLRSKVNQATRTYLTQNLFEELETPYLTKSTPEGARDYLVPSRVNPGRFYALPQSPQIFKQLLMVSGFDRYFQIVRCFRDEDLRADRQPEFTQIDMEMSFVTTEDVMRICEGLMKSIFTCAGFEINPPFERISYDEAMRRFGVDAPDLRFGLELVDVTEIAGQSGFQVFEQTVSEGGIVRGIRIPGGSETFSRKMIDELEPFVGIYGAKGLAWAKVNSDGWSGGVSKFFDDEVRTKFETAFEAEPGDLLVMVAAKESVTCAALGNLRKKLGGDLGLIDKEAFRFCWVTDFPMFEYDEAEGRYYAMHHPFTSPRPDQVELLDTNPKEVKAQAYDLVLNGSEIGGGSIRIHQETVQNRVFELLGLSKEEARQKFGFLLDALTYGTPPHGGIAFGMDRLIMLLSRAESIRDVIAFPKTQRAADAMSDAPNLVDPAQLEELHIKVVGVFEEE</sequence>
<comment type="function">
    <text evidence="7">Aspartyl-tRNA synthetase with relaxed tRNA specificity since it is able to aspartylate not only its cognate tRNA(Asp) but also tRNA(Asn). Reaction proceeds in two steps: L-aspartate is first activated by ATP to form Asp-AMP and then transferred to the acceptor end of tRNA(Asp/Asn).</text>
</comment>
<dbReference type="HAMAP" id="MF_00044">
    <property type="entry name" value="Asp_tRNA_synth_type1"/>
    <property type="match status" value="1"/>
</dbReference>
<proteinExistence type="inferred from homology"/>
<feature type="binding site" evidence="7">
    <location>
        <position position="226"/>
    </location>
    <ligand>
        <name>L-aspartate</name>
        <dbReference type="ChEBI" id="CHEBI:29991"/>
    </ligand>
</feature>
<keyword evidence="2 7" id="KW-0436">Ligase</keyword>
<dbReference type="EMBL" id="CP042467">
    <property type="protein sequence ID" value="QED25972.1"/>
    <property type="molecule type" value="Genomic_DNA"/>
</dbReference>
<feature type="binding site" evidence="7">
    <location>
        <begin position="226"/>
        <end position="228"/>
    </location>
    <ligand>
        <name>ATP</name>
        <dbReference type="ChEBI" id="CHEBI:30616"/>
    </ligand>
</feature>
<dbReference type="Pfam" id="PF02938">
    <property type="entry name" value="GAD"/>
    <property type="match status" value="1"/>
</dbReference>
<dbReference type="Gene3D" id="3.30.930.10">
    <property type="entry name" value="Bira Bifunctional Protein, Domain 2"/>
    <property type="match status" value="1"/>
</dbReference>
<dbReference type="PROSITE" id="PS50862">
    <property type="entry name" value="AA_TRNA_LIGASE_II"/>
    <property type="match status" value="1"/>
</dbReference>
<dbReference type="InterPro" id="IPR004115">
    <property type="entry name" value="GAD-like_sf"/>
</dbReference>
<feature type="site" description="Important for tRNA non-discrimination" evidence="7">
    <location>
        <position position="87"/>
    </location>
</feature>
<dbReference type="GO" id="GO:0050560">
    <property type="term" value="F:aspartate-tRNA(Asn) ligase activity"/>
    <property type="evidence" value="ECO:0007669"/>
    <property type="project" value="UniProtKB-EC"/>
</dbReference>
<dbReference type="GO" id="GO:0003676">
    <property type="term" value="F:nucleic acid binding"/>
    <property type="evidence" value="ECO:0007669"/>
    <property type="project" value="InterPro"/>
</dbReference>
<dbReference type="AlphaFoldDB" id="A0A5B8XJL9"/>
<feature type="binding site" evidence="7">
    <location>
        <position position="180"/>
    </location>
    <ligand>
        <name>L-aspartate</name>
        <dbReference type="ChEBI" id="CHEBI:29991"/>
    </ligand>
</feature>
<comment type="subcellular location">
    <subcellularLocation>
        <location evidence="7">Cytoplasm</location>
    </subcellularLocation>
</comment>
<name>A0A5B8XJL9_9DELT</name>
<dbReference type="PANTHER" id="PTHR22594:SF5">
    <property type="entry name" value="ASPARTATE--TRNA LIGASE, MITOCHONDRIAL"/>
    <property type="match status" value="1"/>
</dbReference>
<evidence type="ECO:0000313" key="10">
    <source>
        <dbReference type="Proteomes" id="UP000321595"/>
    </source>
</evidence>
<evidence type="ECO:0000256" key="5">
    <source>
        <dbReference type="ARBA" id="ARBA00022917"/>
    </source>
</evidence>
<dbReference type="SUPFAM" id="SSF55261">
    <property type="entry name" value="GAD domain-like"/>
    <property type="match status" value="1"/>
</dbReference>
<dbReference type="Pfam" id="PF01336">
    <property type="entry name" value="tRNA_anti-codon"/>
    <property type="match status" value="1"/>
</dbReference>
<evidence type="ECO:0000256" key="4">
    <source>
        <dbReference type="ARBA" id="ARBA00022840"/>
    </source>
</evidence>
<dbReference type="Gene3D" id="2.40.50.140">
    <property type="entry name" value="Nucleic acid-binding proteins"/>
    <property type="match status" value="1"/>
</dbReference>
<evidence type="ECO:0000256" key="3">
    <source>
        <dbReference type="ARBA" id="ARBA00022741"/>
    </source>
</evidence>
<feature type="binding site" evidence="7">
    <location>
        <position position="453"/>
    </location>
    <ligand>
        <name>L-aspartate</name>
        <dbReference type="ChEBI" id="CHEBI:29991"/>
    </ligand>
</feature>
<dbReference type="Proteomes" id="UP000321595">
    <property type="component" value="Chromosome"/>
</dbReference>
<evidence type="ECO:0000259" key="8">
    <source>
        <dbReference type="PROSITE" id="PS50862"/>
    </source>
</evidence>
<dbReference type="InterPro" id="IPR006195">
    <property type="entry name" value="aa-tRNA-synth_II"/>
</dbReference>
<dbReference type="RefSeq" id="WP_146957008.1">
    <property type="nucleotide sequence ID" value="NZ_CP042467.1"/>
</dbReference>
<keyword evidence="6 7" id="KW-0030">Aminoacyl-tRNA synthetase</keyword>
<evidence type="ECO:0000256" key="6">
    <source>
        <dbReference type="ARBA" id="ARBA00023146"/>
    </source>
</evidence>
<evidence type="ECO:0000256" key="1">
    <source>
        <dbReference type="ARBA" id="ARBA00006303"/>
    </source>
</evidence>
<feature type="binding site" evidence="7">
    <location>
        <position position="494"/>
    </location>
    <ligand>
        <name>L-aspartate</name>
        <dbReference type="ChEBI" id="CHEBI:29991"/>
    </ligand>
</feature>
<dbReference type="SUPFAM" id="SSF55681">
    <property type="entry name" value="Class II aaRS and biotin synthetases"/>
    <property type="match status" value="1"/>
</dbReference>
<evidence type="ECO:0000313" key="9">
    <source>
        <dbReference type="EMBL" id="QED25972.1"/>
    </source>
</evidence>
<protein>
    <recommendedName>
        <fullName evidence="7">Aspartate--tRNA(Asp/Asn) ligase</fullName>
        <ecNumber evidence="7">6.1.1.23</ecNumber>
    </recommendedName>
    <alternativeName>
        <fullName evidence="7">Aspartyl-tRNA synthetase</fullName>
        <shortName evidence="7">AspRS</shortName>
    </alternativeName>
    <alternativeName>
        <fullName evidence="7">Non-discriminating aspartyl-tRNA synthetase</fullName>
        <shortName evidence="7">ND-AspRS</shortName>
    </alternativeName>
</protein>
<keyword evidence="5 7" id="KW-0648">Protein biosynthesis</keyword>
<dbReference type="GO" id="GO:0006422">
    <property type="term" value="P:aspartyl-tRNA aminoacylation"/>
    <property type="evidence" value="ECO:0007669"/>
    <property type="project" value="UniProtKB-UniRule"/>
</dbReference>
<dbReference type="SUPFAM" id="SSF50249">
    <property type="entry name" value="Nucleic acid-binding proteins"/>
    <property type="match status" value="1"/>
</dbReference>
<dbReference type="InterPro" id="IPR012340">
    <property type="entry name" value="NA-bd_OB-fold"/>
</dbReference>
<dbReference type="InterPro" id="IPR004524">
    <property type="entry name" value="Asp-tRNA-ligase_1"/>
</dbReference>
<feature type="binding site" evidence="7">
    <location>
        <begin position="539"/>
        <end position="542"/>
    </location>
    <ligand>
        <name>ATP</name>
        <dbReference type="ChEBI" id="CHEBI:30616"/>
    </ligand>
</feature>
<keyword evidence="10" id="KW-1185">Reference proteome</keyword>
<accession>A0A5B8XJL9</accession>
<dbReference type="GO" id="GO:0005737">
    <property type="term" value="C:cytoplasm"/>
    <property type="evidence" value="ECO:0007669"/>
    <property type="project" value="UniProtKB-SubCell"/>
</dbReference>
<dbReference type="InterPro" id="IPR004364">
    <property type="entry name" value="Aa-tRNA-synt_II"/>
</dbReference>